<dbReference type="PANTHER" id="PTHR45625:SF4">
    <property type="entry name" value="PEPTIDYLPROLYL ISOMERASE DOMAIN AND WD REPEAT-CONTAINING PROTEIN 1"/>
    <property type="match status" value="1"/>
</dbReference>
<dbReference type="OrthoDB" id="9807797at2"/>
<dbReference type="AlphaFoldDB" id="A0A562PJX9"/>
<organism evidence="11 13">
    <name type="scientific">Flavobacterium glaciei</name>
    <dbReference type="NCBI Taxonomy" id="386300"/>
    <lineage>
        <taxon>Bacteria</taxon>
        <taxon>Pseudomonadati</taxon>
        <taxon>Bacteroidota</taxon>
        <taxon>Flavobacteriia</taxon>
        <taxon>Flavobacteriales</taxon>
        <taxon>Flavobacteriaceae</taxon>
        <taxon>Flavobacterium</taxon>
    </lineage>
</organism>
<dbReference type="InterPro" id="IPR046357">
    <property type="entry name" value="PPIase_dom_sf"/>
</dbReference>
<evidence type="ECO:0000256" key="5">
    <source>
        <dbReference type="ARBA" id="ARBA00023235"/>
    </source>
</evidence>
<protein>
    <recommendedName>
        <fullName evidence="3 6">peptidylprolyl isomerase</fullName>
        <ecNumber evidence="3 6">5.2.1.8</ecNumber>
    </recommendedName>
</protein>
<keyword evidence="4 6" id="KW-0697">Rotamase</keyword>
<evidence type="ECO:0000259" key="8">
    <source>
        <dbReference type="PROSITE" id="PS50059"/>
    </source>
</evidence>
<sequence>MKFKILFLLFLGMVNVHSQTVKKSIPVKKPVTTAKATVKTPVKSTVKPVVKAPAVIEGIFATISTNKGDIVLELEYKKTPVTVANFIALAEGKNTFVTQENLKGKPFFDGLKFHRVIKDFMIQGGDPSGNGSGSPGYAFKDEITDLKHNKGGILSMANSGPATNGSQFFITHKDTPWLDGKHTVFGHVTEGMNVVNSIAQNDVITKITIVRKGALAKKFDAPKVFADYFNNKAEDAKKEVEQKLAKYKQNTEANFLAYPKVAVEFSNAKTTASGLKYIVLQEGTGESPIASSNVKVHYTGMLLDGKIFDSSVQRGEPISFGLNQVIKGWTEGVQLMKEGAKYKFYIPSYLAYGEQSAGGVIPPNSDLIFEVELLKIN</sequence>
<feature type="signal peptide" evidence="7">
    <location>
        <begin position="1"/>
        <end position="18"/>
    </location>
</feature>
<dbReference type="InterPro" id="IPR020892">
    <property type="entry name" value="Cyclophilin-type_PPIase_CS"/>
</dbReference>
<comment type="catalytic activity">
    <reaction evidence="1 6">
        <text>[protein]-peptidylproline (omega=180) = [protein]-peptidylproline (omega=0)</text>
        <dbReference type="Rhea" id="RHEA:16237"/>
        <dbReference type="Rhea" id="RHEA-COMP:10747"/>
        <dbReference type="Rhea" id="RHEA-COMP:10748"/>
        <dbReference type="ChEBI" id="CHEBI:83833"/>
        <dbReference type="ChEBI" id="CHEBI:83834"/>
        <dbReference type="EC" id="5.2.1.8"/>
    </reaction>
</comment>
<reference evidence="10 12" key="2">
    <citation type="submission" date="2018-07" db="EMBL/GenBank/DDBJ databases">
        <title>Genomic Encyclopedia of Type Strains, Phase IV (KMG-IV): sequencing the most valuable type-strain genomes for metagenomic binning, comparative biology and taxonomic classification.</title>
        <authorList>
            <person name="Goeker M."/>
        </authorList>
    </citation>
    <scope>NUCLEOTIDE SEQUENCE [LARGE SCALE GENOMIC DNA]</scope>
    <source>
        <strain evidence="10 12">DSM 19728</strain>
    </source>
</reference>
<dbReference type="PROSITE" id="PS50059">
    <property type="entry name" value="FKBP_PPIASE"/>
    <property type="match status" value="1"/>
</dbReference>
<evidence type="ECO:0000256" key="1">
    <source>
        <dbReference type="ARBA" id="ARBA00000971"/>
    </source>
</evidence>
<dbReference type="SUPFAM" id="SSF50891">
    <property type="entry name" value="Cyclophilin-like"/>
    <property type="match status" value="1"/>
</dbReference>
<dbReference type="PRINTS" id="PR00153">
    <property type="entry name" value="CSAPPISMRASE"/>
</dbReference>
<evidence type="ECO:0000256" key="2">
    <source>
        <dbReference type="ARBA" id="ARBA00007365"/>
    </source>
</evidence>
<proteinExistence type="inferred from homology"/>
<keyword evidence="12" id="KW-1185">Reference proteome</keyword>
<dbReference type="EMBL" id="VLKX01000015">
    <property type="protein sequence ID" value="TWI44727.1"/>
    <property type="molecule type" value="Genomic_DNA"/>
</dbReference>
<dbReference type="PROSITE" id="PS00170">
    <property type="entry name" value="CSA_PPIASE_1"/>
    <property type="match status" value="1"/>
</dbReference>
<evidence type="ECO:0000313" key="13">
    <source>
        <dbReference type="Proteomes" id="UP000321392"/>
    </source>
</evidence>
<evidence type="ECO:0000313" key="12">
    <source>
        <dbReference type="Proteomes" id="UP000254518"/>
    </source>
</evidence>
<feature type="chain" id="PRO_5023149555" description="peptidylprolyl isomerase" evidence="7">
    <location>
        <begin position="19"/>
        <end position="377"/>
    </location>
</feature>
<keyword evidence="7" id="KW-0732">Signal</keyword>
<evidence type="ECO:0000259" key="9">
    <source>
        <dbReference type="PROSITE" id="PS50072"/>
    </source>
</evidence>
<comment type="similarity">
    <text evidence="2">Belongs to the cyclophilin-type PPIase family.</text>
</comment>
<dbReference type="Pfam" id="PF00254">
    <property type="entry name" value="FKBP_C"/>
    <property type="match status" value="1"/>
</dbReference>
<dbReference type="SUPFAM" id="SSF54534">
    <property type="entry name" value="FKBP-like"/>
    <property type="match status" value="1"/>
</dbReference>
<dbReference type="Gene3D" id="2.40.100.10">
    <property type="entry name" value="Cyclophilin-like"/>
    <property type="match status" value="1"/>
</dbReference>
<dbReference type="EC" id="5.2.1.8" evidence="3 6"/>
<accession>A0A562PJX9</accession>
<name>A0A562PJX9_9FLAO</name>
<dbReference type="GO" id="GO:0003755">
    <property type="term" value="F:peptidyl-prolyl cis-trans isomerase activity"/>
    <property type="evidence" value="ECO:0007669"/>
    <property type="project" value="UniProtKB-KW"/>
</dbReference>
<dbReference type="EMBL" id="QQBA01000016">
    <property type="protein sequence ID" value="RDI50474.1"/>
    <property type="molecule type" value="Genomic_DNA"/>
</dbReference>
<dbReference type="Gene3D" id="3.10.50.40">
    <property type="match status" value="1"/>
</dbReference>
<dbReference type="Pfam" id="PF00160">
    <property type="entry name" value="Pro_isomerase"/>
    <property type="match status" value="1"/>
</dbReference>
<dbReference type="CDD" id="cd00317">
    <property type="entry name" value="cyclophilin"/>
    <property type="match status" value="1"/>
</dbReference>
<evidence type="ECO:0000256" key="7">
    <source>
        <dbReference type="SAM" id="SignalP"/>
    </source>
</evidence>
<evidence type="ECO:0000256" key="4">
    <source>
        <dbReference type="ARBA" id="ARBA00023110"/>
    </source>
</evidence>
<feature type="domain" description="PPIase FKBP-type" evidence="8">
    <location>
        <begin position="291"/>
        <end position="377"/>
    </location>
</feature>
<dbReference type="PROSITE" id="PS50072">
    <property type="entry name" value="CSA_PPIASE_2"/>
    <property type="match status" value="1"/>
</dbReference>
<keyword evidence="5 6" id="KW-0413">Isomerase</keyword>
<evidence type="ECO:0000313" key="11">
    <source>
        <dbReference type="EMBL" id="TWI44727.1"/>
    </source>
</evidence>
<reference evidence="11" key="3">
    <citation type="submission" date="2019-07" db="EMBL/GenBank/DDBJ databases">
        <authorList>
            <person name="Whitman W."/>
            <person name="Huntemann M."/>
            <person name="Clum A."/>
            <person name="Pillay M."/>
            <person name="Palaniappan K."/>
            <person name="Varghese N."/>
            <person name="Mikhailova N."/>
            <person name="Stamatis D."/>
            <person name="Reddy T."/>
            <person name="Daum C."/>
            <person name="Shapiro N."/>
            <person name="Ivanova N."/>
            <person name="Kyrpides N."/>
            <person name="Woyke T."/>
        </authorList>
    </citation>
    <scope>NUCLEOTIDE SEQUENCE</scope>
    <source>
        <strain evidence="11">CGMCC 1.5380</strain>
    </source>
</reference>
<reference evidence="11 13" key="1">
    <citation type="journal article" date="2015" name="Stand. Genomic Sci.">
        <title>Genomic Encyclopedia of Bacterial and Archaeal Type Strains, Phase III: the genomes of soil and plant-associated and newly described type strains.</title>
        <authorList>
            <person name="Whitman W.B."/>
            <person name="Woyke T."/>
            <person name="Klenk H.P."/>
            <person name="Zhou Y."/>
            <person name="Lilburn T.G."/>
            <person name="Beck B.J."/>
            <person name="De Vos P."/>
            <person name="Vandamme P."/>
            <person name="Eisen J.A."/>
            <person name="Garrity G."/>
            <person name="Hugenholtz P."/>
            <person name="Kyrpides N.C."/>
        </authorList>
    </citation>
    <scope>NUCLEOTIDE SEQUENCE [LARGE SCALE GENOMIC DNA]</scope>
    <source>
        <strain evidence="11 13">CGMCC 1.5380</strain>
    </source>
</reference>
<dbReference type="InterPro" id="IPR001179">
    <property type="entry name" value="PPIase_FKBP_dom"/>
</dbReference>
<evidence type="ECO:0000256" key="6">
    <source>
        <dbReference type="PROSITE-ProRule" id="PRU00277"/>
    </source>
</evidence>
<dbReference type="InterPro" id="IPR044666">
    <property type="entry name" value="Cyclophilin_A-like"/>
</dbReference>
<dbReference type="InterPro" id="IPR002130">
    <property type="entry name" value="Cyclophilin-type_PPIase_dom"/>
</dbReference>
<dbReference type="FunFam" id="3.10.50.40:FF:000006">
    <property type="entry name" value="Peptidyl-prolyl cis-trans isomerase"/>
    <property type="match status" value="1"/>
</dbReference>
<dbReference type="InterPro" id="IPR029000">
    <property type="entry name" value="Cyclophilin-like_dom_sf"/>
</dbReference>
<evidence type="ECO:0000313" key="10">
    <source>
        <dbReference type="EMBL" id="RDI50474.1"/>
    </source>
</evidence>
<dbReference type="GO" id="GO:0006457">
    <property type="term" value="P:protein folding"/>
    <property type="evidence" value="ECO:0007669"/>
    <property type="project" value="InterPro"/>
</dbReference>
<feature type="domain" description="PPIase cyclophilin-type" evidence="9">
    <location>
        <begin position="68"/>
        <end position="222"/>
    </location>
</feature>
<dbReference type="RefSeq" id="WP_114755140.1">
    <property type="nucleotide sequence ID" value="NZ_QQBA01000016.1"/>
</dbReference>
<dbReference type="Proteomes" id="UP000321392">
    <property type="component" value="Unassembled WGS sequence"/>
</dbReference>
<comment type="caution">
    <text evidence="11">The sequence shown here is derived from an EMBL/GenBank/DDBJ whole genome shotgun (WGS) entry which is preliminary data.</text>
</comment>
<dbReference type="Proteomes" id="UP000254518">
    <property type="component" value="Unassembled WGS sequence"/>
</dbReference>
<evidence type="ECO:0000256" key="3">
    <source>
        <dbReference type="ARBA" id="ARBA00013194"/>
    </source>
</evidence>
<dbReference type="PANTHER" id="PTHR45625">
    <property type="entry name" value="PEPTIDYL-PROLYL CIS-TRANS ISOMERASE-RELATED"/>
    <property type="match status" value="1"/>
</dbReference>
<gene>
    <name evidence="10" type="ORF">DFR66_11644</name>
    <name evidence="11" type="ORF">IQ02_02502</name>
</gene>